<reference evidence="2" key="2">
    <citation type="submission" date="2023-05" db="EMBL/GenBank/DDBJ databases">
        <authorList>
            <person name="Fouks B."/>
        </authorList>
    </citation>
    <scope>NUCLEOTIDE SEQUENCE</scope>
    <source>
        <strain evidence="2">Stay&amp;Tobe</strain>
        <tissue evidence="2">Testes</tissue>
    </source>
</reference>
<evidence type="ECO:0000313" key="3">
    <source>
        <dbReference type="Proteomes" id="UP001233999"/>
    </source>
</evidence>
<dbReference type="EMBL" id="JASPKZ010003448">
    <property type="protein sequence ID" value="KAJ9593311.1"/>
    <property type="molecule type" value="Genomic_DNA"/>
</dbReference>
<evidence type="ECO:0000256" key="1">
    <source>
        <dbReference type="SAM" id="MobiDB-lite"/>
    </source>
</evidence>
<proteinExistence type="predicted"/>
<gene>
    <name evidence="2" type="ORF">L9F63_015131</name>
</gene>
<name>A0AAD8A789_DIPPU</name>
<reference evidence="2" key="1">
    <citation type="journal article" date="2023" name="IScience">
        <title>Live-bearing cockroach genome reveals convergent evolutionary mechanisms linked to viviparity in insects and beyond.</title>
        <authorList>
            <person name="Fouks B."/>
            <person name="Harrison M.C."/>
            <person name="Mikhailova A.A."/>
            <person name="Marchal E."/>
            <person name="English S."/>
            <person name="Carruthers M."/>
            <person name="Jennings E.C."/>
            <person name="Chiamaka E.L."/>
            <person name="Frigard R.A."/>
            <person name="Pippel M."/>
            <person name="Attardo G.M."/>
            <person name="Benoit J.B."/>
            <person name="Bornberg-Bauer E."/>
            <person name="Tobe S.S."/>
        </authorList>
    </citation>
    <scope>NUCLEOTIDE SEQUENCE</scope>
    <source>
        <strain evidence="2">Stay&amp;Tobe</strain>
    </source>
</reference>
<protein>
    <submittedName>
        <fullName evidence="2">Uncharacterized protein</fullName>
    </submittedName>
</protein>
<evidence type="ECO:0000313" key="2">
    <source>
        <dbReference type="EMBL" id="KAJ9593311.1"/>
    </source>
</evidence>
<comment type="caution">
    <text evidence="2">The sequence shown here is derived from an EMBL/GenBank/DDBJ whole genome shotgun (WGS) entry which is preliminary data.</text>
</comment>
<dbReference type="AlphaFoldDB" id="A0AAD8A789"/>
<feature type="region of interest" description="Disordered" evidence="1">
    <location>
        <begin position="1"/>
        <end position="25"/>
    </location>
</feature>
<feature type="compositionally biased region" description="Polar residues" evidence="1">
    <location>
        <begin position="141"/>
        <end position="156"/>
    </location>
</feature>
<sequence length="496" mass="52409">ALDTMTARTTSTASGGPLLTSQVKTTNGLGSGAGHELIAPPTAALSPASPVTVASAAAELQGLFLHHQQQQQLHHPHLHHQQLIVKREPEDLSHHRHKSTGARHKLVLVSAANGGTTGDLVVDVVNNNSASIKEELPSHRGLNSPQHGSRSINGTPSSTSSLLAGDGGTSTTGGSIELIAADGLKPPMSYSTQIFTQHHGSSGTPSPIPYTDHVAQYTSTAVSQGATGYVTTSATGNIRASSSTAFITDPYYRDYFTGTSADQGYTNPQVRQQIATYADSPESGSGGGGGGTSSATTAAIMERYVRTNVYHSNKSVVSAATAAGLTVDLPSPDSGIGAEAITPREQTAIPQQFEYGGADLCQQPLLSDPTLVAQRVAAGQSPGQGSTGGRSRPWHDFGRQNDADKIQIPKLGTHLRLRPANNTVYNDVCVAQYYADSPVLPVEFFGRLYQIPLLRVYRKHDRSLQAMILSYLVRERLLRSNAFINSTLSLEICSRA</sequence>
<dbReference type="Proteomes" id="UP001233999">
    <property type="component" value="Unassembled WGS sequence"/>
</dbReference>
<feature type="region of interest" description="Disordered" evidence="1">
    <location>
        <begin position="133"/>
        <end position="170"/>
    </location>
</feature>
<keyword evidence="3" id="KW-1185">Reference proteome</keyword>
<feature type="non-terminal residue" evidence="2">
    <location>
        <position position="496"/>
    </location>
</feature>
<accession>A0AAD8A789</accession>
<feature type="non-terminal residue" evidence="2">
    <location>
        <position position="1"/>
    </location>
</feature>
<organism evidence="2 3">
    <name type="scientific">Diploptera punctata</name>
    <name type="common">Pacific beetle cockroach</name>
    <dbReference type="NCBI Taxonomy" id="6984"/>
    <lineage>
        <taxon>Eukaryota</taxon>
        <taxon>Metazoa</taxon>
        <taxon>Ecdysozoa</taxon>
        <taxon>Arthropoda</taxon>
        <taxon>Hexapoda</taxon>
        <taxon>Insecta</taxon>
        <taxon>Pterygota</taxon>
        <taxon>Neoptera</taxon>
        <taxon>Polyneoptera</taxon>
        <taxon>Dictyoptera</taxon>
        <taxon>Blattodea</taxon>
        <taxon>Blaberoidea</taxon>
        <taxon>Blaberidae</taxon>
        <taxon>Diplopterinae</taxon>
        <taxon>Diploptera</taxon>
    </lineage>
</organism>